<dbReference type="PANTHER" id="PTHR12975">
    <property type="entry name" value="TRANSPORT PROTEIN TRAPP"/>
    <property type="match status" value="1"/>
</dbReference>
<dbReference type="InterPro" id="IPR024420">
    <property type="entry name" value="TRAPP_III_complex_Trs85"/>
</dbReference>
<dbReference type="GO" id="GO:1990072">
    <property type="term" value="C:TRAPPIII protein complex"/>
    <property type="evidence" value="ECO:0007669"/>
    <property type="project" value="TreeGrafter"/>
</dbReference>
<dbReference type="PANTHER" id="PTHR12975:SF6">
    <property type="entry name" value="TRAFFICKING PROTEIN PARTICLE COMPLEX SUBUNIT 8"/>
    <property type="match status" value="1"/>
</dbReference>
<dbReference type="Proteomes" id="UP000265520">
    <property type="component" value="Unassembled WGS sequence"/>
</dbReference>
<protein>
    <submittedName>
        <fullName evidence="1">Trafficking protein particle complex subunit 8-like</fullName>
    </submittedName>
</protein>
<comment type="caution">
    <text evidence="1">The sequence shown here is derived from an EMBL/GenBank/DDBJ whole genome shotgun (WGS) entry which is preliminary data.</text>
</comment>
<keyword evidence="2" id="KW-1185">Reference proteome</keyword>
<organism evidence="1 2">
    <name type="scientific">Trifolium medium</name>
    <dbReference type="NCBI Taxonomy" id="97028"/>
    <lineage>
        <taxon>Eukaryota</taxon>
        <taxon>Viridiplantae</taxon>
        <taxon>Streptophyta</taxon>
        <taxon>Embryophyta</taxon>
        <taxon>Tracheophyta</taxon>
        <taxon>Spermatophyta</taxon>
        <taxon>Magnoliopsida</taxon>
        <taxon>eudicotyledons</taxon>
        <taxon>Gunneridae</taxon>
        <taxon>Pentapetalae</taxon>
        <taxon>rosids</taxon>
        <taxon>fabids</taxon>
        <taxon>Fabales</taxon>
        <taxon>Fabaceae</taxon>
        <taxon>Papilionoideae</taxon>
        <taxon>50 kb inversion clade</taxon>
        <taxon>NPAAA clade</taxon>
        <taxon>Hologalegina</taxon>
        <taxon>IRL clade</taxon>
        <taxon>Trifolieae</taxon>
        <taxon>Trifolium</taxon>
    </lineage>
</organism>
<dbReference type="Pfam" id="PF12739">
    <property type="entry name" value="TRAPPC-Trs85"/>
    <property type="match status" value="1"/>
</dbReference>
<reference evidence="1 2" key="1">
    <citation type="journal article" date="2018" name="Front. Plant Sci.">
        <title>Red Clover (Trifolium pratense) and Zigzag Clover (T. medium) - A Picture of Genomic Similarities and Differences.</title>
        <authorList>
            <person name="Dluhosova J."/>
            <person name="Istvanek J."/>
            <person name="Nedelnik J."/>
            <person name="Repkova J."/>
        </authorList>
    </citation>
    <scope>NUCLEOTIDE SEQUENCE [LARGE SCALE GENOMIC DNA]</scope>
    <source>
        <strain evidence="2">cv. 10/8</strain>
        <tissue evidence="1">Leaf</tissue>
    </source>
</reference>
<proteinExistence type="predicted"/>
<accession>A0A392MUV9</accession>
<evidence type="ECO:0000313" key="2">
    <source>
        <dbReference type="Proteomes" id="UP000265520"/>
    </source>
</evidence>
<dbReference type="EMBL" id="LXQA010018374">
    <property type="protein sequence ID" value="MCH90468.1"/>
    <property type="molecule type" value="Genomic_DNA"/>
</dbReference>
<sequence>SEDRNTPSWFQFFNKELVRMASFSDHEAFDHPVACLLAVSSKDEHPVSRFIDLFNTNKLPSLLKDGAMDPKILKHYLLVHDNQDGSTDRYECSAILV</sequence>
<gene>
    <name evidence="1" type="ORF">A2U01_0011384</name>
</gene>
<name>A0A392MUV9_9FABA</name>
<feature type="non-terminal residue" evidence="1">
    <location>
        <position position="1"/>
    </location>
</feature>
<evidence type="ECO:0000313" key="1">
    <source>
        <dbReference type="EMBL" id="MCH90468.1"/>
    </source>
</evidence>
<dbReference type="AlphaFoldDB" id="A0A392MUV9"/>